<dbReference type="FunFam" id="3.10.20.370:FF:000001">
    <property type="entry name" value="Retrovirus-related Pol polyprotein from transposon 17.6-like protein"/>
    <property type="match status" value="1"/>
</dbReference>
<dbReference type="EMBL" id="CP133612">
    <property type="protein sequence ID" value="WMV09686.1"/>
    <property type="molecule type" value="Genomic_DNA"/>
</dbReference>
<dbReference type="Pfam" id="PF00078">
    <property type="entry name" value="RVT_1"/>
    <property type="match status" value="1"/>
</dbReference>
<keyword evidence="4" id="KW-1185">Reference proteome</keyword>
<evidence type="ECO:0000313" key="4">
    <source>
        <dbReference type="Proteomes" id="UP001234989"/>
    </source>
</evidence>
<proteinExistence type="predicted"/>
<dbReference type="InterPro" id="IPR041577">
    <property type="entry name" value="RT_RNaseH_2"/>
</dbReference>
<evidence type="ECO:0000313" key="3">
    <source>
        <dbReference type="EMBL" id="WMV09686.1"/>
    </source>
</evidence>
<name>A0AAF0PW71_SOLVR</name>
<accession>A0AAF0PW71</accession>
<dbReference type="SUPFAM" id="SSF56672">
    <property type="entry name" value="DNA/RNA polymerases"/>
    <property type="match status" value="1"/>
</dbReference>
<dbReference type="InterPro" id="IPR043128">
    <property type="entry name" value="Rev_trsase/Diguanyl_cyclase"/>
</dbReference>
<feature type="domain" description="Reverse transcriptase/retrotransposon-derived protein RNase H-like" evidence="2">
    <location>
        <begin position="70"/>
        <end position="159"/>
    </location>
</feature>
<dbReference type="Pfam" id="PF17919">
    <property type="entry name" value="RT_RNaseH_2"/>
    <property type="match status" value="1"/>
</dbReference>
<evidence type="ECO:0000259" key="1">
    <source>
        <dbReference type="Pfam" id="PF00078"/>
    </source>
</evidence>
<evidence type="ECO:0000259" key="2">
    <source>
        <dbReference type="Pfam" id="PF17919"/>
    </source>
</evidence>
<dbReference type="InterPro" id="IPR043502">
    <property type="entry name" value="DNA/RNA_pol_sf"/>
</dbReference>
<dbReference type="PANTHER" id="PTHR24559">
    <property type="entry name" value="TRANSPOSON TY3-I GAG-POL POLYPROTEIN"/>
    <property type="match status" value="1"/>
</dbReference>
<dbReference type="Proteomes" id="UP001234989">
    <property type="component" value="Chromosome 1"/>
</dbReference>
<protein>
    <submittedName>
        <fullName evidence="3">Uncharacterized protein</fullName>
    </submittedName>
</protein>
<dbReference type="InterPro" id="IPR000477">
    <property type="entry name" value="RT_dom"/>
</dbReference>
<dbReference type="InterPro" id="IPR053134">
    <property type="entry name" value="RNA-dir_DNA_polymerase"/>
</dbReference>
<sequence length="167" mass="19548">MSFGLTNAPTTFMDLMNIVFKQYLDLFVIIFIDDILIYSRNEEEHANHLIFVLQTLKDCQLFVKFSKYDYEKSFAEMKTRLTTTPILTLLEGSYGYVICCDASRVGLGWVLMHRGNVIAYASKQLKVQEKNYPTHDLELAAVVFALKIWRHYLYSVHVDVFRYHKSL</sequence>
<dbReference type="PANTHER" id="PTHR24559:SF444">
    <property type="entry name" value="REVERSE TRANSCRIPTASE DOMAIN-CONTAINING PROTEIN"/>
    <property type="match status" value="1"/>
</dbReference>
<feature type="domain" description="Reverse transcriptase" evidence="1">
    <location>
        <begin position="1"/>
        <end position="69"/>
    </location>
</feature>
<organism evidence="3 4">
    <name type="scientific">Solanum verrucosum</name>
    <dbReference type="NCBI Taxonomy" id="315347"/>
    <lineage>
        <taxon>Eukaryota</taxon>
        <taxon>Viridiplantae</taxon>
        <taxon>Streptophyta</taxon>
        <taxon>Embryophyta</taxon>
        <taxon>Tracheophyta</taxon>
        <taxon>Spermatophyta</taxon>
        <taxon>Magnoliopsida</taxon>
        <taxon>eudicotyledons</taxon>
        <taxon>Gunneridae</taxon>
        <taxon>Pentapetalae</taxon>
        <taxon>asterids</taxon>
        <taxon>lamiids</taxon>
        <taxon>Solanales</taxon>
        <taxon>Solanaceae</taxon>
        <taxon>Solanoideae</taxon>
        <taxon>Solaneae</taxon>
        <taxon>Solanum</taxon>
    </lineage>
</organism>
<dbReference type="Gene3D" id="3.30.70.270">
    <property type="match status" value="1"/>
</dbReference>
<reference evidence="3" key="1">
    <citation type="submission" date="2023-08" db="EMBL/GenBank/DDBJ databases">
        <title>A de novo genome assembly of Solanum verrucosum Schlechtendal, a Mexican diploid species geographically isolated from the other diploid A-genome species in potato relatives.</title>
        <authorList>
            <person name="Hosaka K."/>
        </authorList>
    </citation>
    <scope>NUCLEOTIDE SEQUENCE</scope>
    <source>
        <tissue evidence="3">Young leaves</tissue>
    </source>
</reference>
<dbReference type="AlphaFoldDB" id="A0AAF0PW71"/>
<gene>
    <name evidence="3" type="ORF">MTR67_003071</name>
</gene>